<feature type="signal peptide" evidence="1">
    <location>
        <begin position="1"/>
        <end position="22"/>
    </location>
</feature>
<evidence type="ECO:0000256" key="1">
    <source>
        <dbReference type="SAM" id="SignalP"/>
    </source>
</evidence>
<accession>H8ZAH2</accession>
<organism evidence="2">
    <name type="scientific">Nematocida ausubeli (strain ATCC PRA-371 / ERTm2)</name>
    <name type="common">Nematode killer fungus</name>
    <dbReference type="NCBI Taxonomy" id="1913371"/>
    <lineage>
        <taxon>Eukaryota</taxon>
        <taxon>Fungi</taxon>
        <taxon>Fungi incertae sedis</taxon>
        <taxon>Microsporidia</taxon>
        <taxon>Nematocida</taxon>
    </lineage>
</organism>
<reference evidence="2" key="1">
    <citation type="submission" date="2011-03" db="EMBL/GenBank/DDBJ databases">
        <title>The Genome Sequence of Nematocida sp1 strain ERTm2.</title>
        <authorList>
            <consortium name="The Broad Institute Genome Sequencing Platform"/>
            <consortium name="The Broad Institute Genome Sequencing Center for Infectious Disease"/>
            <person name="Cuomo C."/>
            <person name="Troemel E."/>
            <person name="Young S.K."/>
            <person name="Zeng Q."/>
            <person name="Gargeya S."/>
            <person name="Fitzgerald M."/>
            <person name="Haas B."/>
            <person name="Abouelleil A."/>
            <person name="Alvarado L."/>
            <person name="Arachchi H.M."/>
            <person name="Berlin A."/>
            <person name="Brown A."/>
            <person name="Chapman S.B."/>
            <person name="Chen Z."/>
            <person name="Dunbar C."/>
            <person name="Freedman E."/>
            <person name="Gearin G."/>
            <person name="Gellesch M."/>
            <person name="Goldberg J."/>
            <person name="Griggs A."/>
            <person name="Gujja S."/>
            <person name="Heilman E.R."/>
            <person name="Heiman D."/>
            <person name="Howarth C."/>
            <person name="Larson L."/>
            <person name="Lui A."/>
            <person name="MacDonald P.J.P."/>
            <person name="Mehta T."/>
            <person name="Montmayeur A."/>
            <person name="Murphy C."/>
            <person name="Neiman D."/>
            <person name="Pearson M."/>
            <person name="Priest M."/>
            <person name="Roberts A."/>
            <person name="Saif S."/>
            <person name="Shea T."/>
            <person name="Shenoy N."/>
            <person name="Sisk P."/>
            <person name="Stolte C."/>
            <person name="Sykes S."/>
            <person name="White J."/>
            <person name="Yandava C."/>
            <person name="Wortman J."/>
            <person name="Nusbaum C."/>
            <person name="Birren B."/>
        </authorList>
    </citation>
    <scope>NUCLEOTIDE SEQUENCE</scope>
    <source>
        <strain evidence="2">ERTm2</strain>
    </source>
</reference>
<sequence>MNLLSQIFLLSAALLAVPFARAIGHDAEISYFSENTPGRLFSVGKKRYIAFTASKDAMHVEIDDDREAAAQLYIRIIRDGPSTYGIIMSAEDHDVDECDEKHKEFGSGKGKQYLGCPTMVVDSEAKGKIMLKRFSIGPEFKFFFSPVVLPGFHAFRVYH</sequence>
<proteinExistence type="predicted"/>
<dbReference type="EMBL" id="JH604634">
    <property type="protein sequence ID" value="EHY66340.1"/>
    <property type="molecule type" value="Genomic_DNA"/>
</dbReference>
<gene>
    <name evidence="2" type="ORF">NERG_01036</name>
</gene>
<name>H8ZAH2_NEMA1</name>
<dbReference type="Proteomes" id="UP000005622">
    <property type="component" value="Unassembled WGS sequence"/>
</dbReference>
<keyword evidence="1" id="KW-0732">Signal</keyword>
<dbReference type="HOGENOM" id="CLU_104724_0_0_1"/>
<dbReference type="AlphaFoldDB" id="H8ZAH2"/>
<feature type="chain" id="PRO_5003617385" evidence="1">
    <location>
        <begin position="23"/>
        <end position="159"/>
    </location>
</feature>
<evidence type="ECO:0000313" key="2">
    <source>
        <dbReference type="EMBL" id="EHY66340.1"/>
    </source>
</evidence>
<protein>
    <submittedName>
        <fullName evidence="2">Uncharacterized protein</fullName>
    </submittedName>
</protein>